<dbReference type="GO" id="GO:0002040">
    <property type="term" value="P:sprouting angiogenesis"/>
    <property type="evidence" value="ECO:0007669"/>
    <property type="project" value="Ensembl"/>
</dbReference>
<feature type="chain" id="PRO_5014452109" description="Lysyl oxidase homolog" evidence="31">
    <location>
        <begin position="26"/>
        <end position="869"/>
    </location>
</feature>
<evidence type="ECO:0000259" key="32">
    <source>
        <dbReference type="PROSITE" id="PS50287"/>
    </source>
</evidence>
<comment type="catalytic activity">
    <reaction evidence="28 30">
        <text>L-lysyl-[protein] + O2 + H2O = (S)-2-amino-6-oxohexanoyl-[protein] + H2O2 + NH4(+)</text>
        <dbReference type="Rhea" id="RHEA:24544"/>
        <dbReference type="Rhea" id="RHEA-COMP:9752"/>
        <dbReference type="Rhea" id="RHEA-COMP:12448"/>
        <dbReference type="ChEBI" id="CHEBI:15377"/>
        <dbReference type="ChEBI" id="CHEBI:15379"/>
        <dbReference type="ChEBI" id="CHEBI:16240"/>
        <dbReference type="ChEBI" id="CHEBI:28938"/>
        <dbReference type="ChEBI" id="CHEBI:29969"/>
        <dbReference type="ChEBI" id="CHEBI:131803"/>
        <dbReference type="EC" id="1.4.3.13"/>
    </reaction>
</comment>
<comment type="subunit">
    <text evidence="27">Component of some chromatin repressor complex. Interacts with SNAI1. Interacts with TAF10. Interacts with HSPA5. Interacts with EFEMP2.</text>
</comment>
<dbReference type="GO" id="GO:0000122">
    <property type="term" value="P:negative regulation of transcription by RNA polymerase II"/>
    <property type="evidence" value="ECO:0007669"/>
    <property type="project" value="Ensembl"/>
</dbReference>
<evidence type="ECO:0000256" key="14">
    <source>
        <dbReference type="ARBA" id="ARBA00022737"/>
    </source>
</evidence>
<evidence type="ECO:0000256" key="25">
    <source>
        <dbReference type="ARBA" id="ARBA00023180"/>
    </source>
</evidence>
<dbReference type="GO" id="GO:0016020">
    <property type="term" value="C:membrane"/>
    <property type="evidence" value="ECO:0007669"/>
    <property type="project" value="InterPro"/>
</dbReference>
<dbReference type="PRINTS" id="PR00258">
    <property type="entry name" value="SPERACTRCPTR"/>
</dbReference>
<proteinExistence type="inferred from homology"/>
<evidence type="ECO:0000256" key="23">
    <source>
        <dbReference type="ARBA" id="ARBA00023157"/>
    </source>
</evidence>
<reference evidence="33" key="1">
    <citation type="submission" date="2025-08" db="UniProtKB">
        <authorList>
            <consortium name="Ensembl"/>
        </authorList>
    </citation>
    <scope>IDENTIFICATION</scope>
</reference>
<dbReference type="InterPro" id="IPR036772">
    <property type="entry name" value="SRCR-like_dom_sf"/>
</dbReference>
<dbReference type="Gene3D" id="3.10.250.10">
    <property type="entry name" value="SRCR-like domain"/>
    <property type="match status" value="4"/>
</dbReference>
<keyword evidence="18" id="KW-0156">Chromatin regulator</keyword>
<dbReference type="GO" id="GO:0005507">
    <property type="term" value="F:copper ion binding"/>
    <property type="evidence" value="ECO:0007669"/>
    <property type="project" value="UniProtKB-UniRule"/>
</dbReference>
<dbReference type="FunFam" id="3.10.250.10:FF:000014">
    <property type="entry name" value="Lysyl oxidase homolog 2"/>
    <property type="match status" value="1"/>
</dbReference>
<name>A0A2K5CC70_AOTNA</name>
<keyword evidence="19" id="KW-0084">Basement membrane</keyword>
<keyword evidence="24" id="KW-0804">Transcription</keyword>
<dbReference type="GO" id="GO:0000785">
    <property type="term" value="C:chromatin"/>
    <property type="evidence" value="ECO:0007669"/>
    <property type="project" value="Ensembl"/>
</dbReference>
<evidence type="ECO:0000256" key="19">
    <source>
        <dbReference type="ARBA" id="ARBA00022869"/>
    </source>
</evidence>
<dbReference type="EC" id="1.4.3.13" evidence="30"/>
<evidence type="ECO:0000256" key="2">
    <source>
        <dbReference type="ARBA" id="ARBA00004123"/>
    </source>
</evidence>
<evidence type="ECO:0000256" key="10">
    <source>
        <dbReference type="ARBA" id="ARBA00022525"/>
    </source>
</evidence>
<evidence type="ECO:0000256" key="5">
    <source>
        <dbReference type="ARBA" id="ARBA00004302"/>
    </source>
</evidence>
<dbReference type="Proteomes" id="UP000233020">
    <property type="component" value="Unplaced"/>
</dbReference>
<evidence type="ECO:0000256" key="7">
    <source>
        <dbReference type="ARBA" id="ARBA00022454"/>
    </source>
</evidence>
<evidence type="ECO:0000256" key="1">
    <source>
        <dbReference type="ARBA" id="ARBA00001935"/>
    </source>
</evidence>
<feature type="domain" description="SRCR" evidence="32">
    <location>
        <begin position="435"/>
        <end position="544"/>
    </location>
</feature>
<dbReference type="GO" id="GO:0005604">
    <property type="term" value="C:basement membrane"/>
    <property type="evidence" value="ECO:0007669"/>
    <property type="project" value="UniProtKB-SubCell"/>
</dbReference>
<dbReference type="GO" id="GO:0004720">
    <property type="term" value="F:protein-lysine 6-oxidase activity"/>
    <property type="evidence" value="ECO:0007669"/>
    <property type="project" value="UniProtKB-UniRule"/>
</dbReference>
<comment type="cofactor">
    <cofactor evidence="1 30">
        <name>Cu cation</name>
        <dbReference type="ChEBI" id="CHEBI:23378"/>
    </cofactor>
</comment>
<dbReference type="GO" id="GO:0070828">
    <property type="term" value="P:heterochromatin organization"/>
    <property type="evidence" value="ECO:0007669"/>
    <property type="project" value="Ensembl"/>
</dbReference>
<keyword evidence="8 30" id="KW-0886">LTQ</keyword>
<keyword evidence="22" id="KW-0805">Transcription regulation</keyword>
<keyword evidence="20 30" id="KW-0560">Oxidoreductase</keyword>
<dbReference type="AlphaFoldDB" id="A0A2K5CC70"/>
<evidence type="ECO:0000256" key="24">
    <source>
        <dbReference type="ARBA" id="ARBA00023163"/>
    </source>
</evidence>
<evidence type="ECO:0000256" key="20">
    <source>
        <dbReference type="ARBA" id="ARBA00023002"/>
    </source>
</evidence>
<comment type="similarity">
    <text evidence="6 30">Belongs to the lysyl oxidase family.</text>
</comment>
<dbReference type="GO" id="GO:0010718">
    <property type="term" value="P:positive regulation of epithelial to mesenchymal transition"/>
    <property type="evidence" value="ECO:0007669"/>
    <property type="project" value="Ensembl"/>
</dbReference>
<evidence type="ECO:0000256" key="15">
    <source>
        <dbReference type="ARBA" id="ARBA00022772"/>
    </source>
</evidence>
<evidence type="ECO:0000256" key="22">
    <source>
        <dbReference type="ARBA" id="ARBA00023015"/>
    </source>
</evidence>
<evidence type="ECO:0000256" key="12">
    <source>
        <dbReference type="ARBA" id="ARBA00022723"/>
    </source>
</evidence>
<evidence type="ECO:0000256" key="29">
    <source>
        <dbReference type="PROSITE-ProRule" id="PRU00196"/>
    </source>
</evidence>
<comment type="function">
    <text evidence="30">Mediates the post-translational oxidative deamination of lysine residues on target proteins leading to the formation of deaminated lysine (allysine).</text>
</comment>
<feature type="disulfide bond" evidence="29">
    <location>
        <begin position="128"/>
        <end position="138"/>
    </location>
</feature>
<dbReference type="Ensembl" id="ENSANAT00000024135.1">
    <property type="protein sequence ID" value="ENSANAP00000006367.1"/>
    <property type="gene ID" value="ENSANAG00000021247.1"/>
</dbReference>
<dbReference type="PRINTS" id="PR00074">
    <property type="entry name" value="LYSYLOXIDASE"/>
</dbReference>
<dbReference type="GO" id="GO:0005783">
    <property type="term" value="C:endoplasmic reticulum"/>
    <property type="evidence" value="ECO:0007669"/>
    <property type="project" value="UniProtKB-SubCell"/>
</dbReference>
<dbReference type="PANTHER" id="PTHR45817">
    <property type="entry name" value="LYSYL OXIDASE-LIKE-RELATED"/>
    <property type="match status" value="1"/>
</dbReference>
<evidence type="ECO:0000256" key="31">
    <source>
        <dbReference type="SAM" id="SignalP"/>
    </source>
</evidence>
<feature type="domain" description="SRCR" evidence="32">
    <location>
        <begin position="58"/>
        <end position="159"/>
    </location>
</feature>
<keyword evidence="21 30" id="KW-0186">Copper</keyword>
<evidence type="ECO:0000313" key="33">
    <source>
        <dbReference type="Ensembl" id="ENSANAP00000006367.1"/>
    </source>
</evidence>
<dbReference type="FunFam" id="3.10.250.10:FF:000001">
    <property type="entry name" value="Lysyl oxidase 4 isoform X1"/>
    <property type="match status" value="2"/>
</dbReference>
<evidence type="ECO:0000256" key="11">
    <source>
        <dbReference type="ARBA" id="ARBA00022530"/>
    </source>
</evidence>
<dbReference type="InterPro" id="IPR001190">
    <property type="entry name" value="SRCR"/>
</dbReference>
<dbReference type="PROSITE" id="PS00420">
    <property type="entry name" value="SRCR_1"/>
    <property type="match status" value="1"/>
</dbReference>
<sequence>MERPLCSHLCSCLAMLALLSPLSLAQYDSWPYYPEYFQQPAPEYHQPQVPANVAKIQLRLAGQKRKHSEGRVEVYYDGQWGTVCDDDFSIHAAHVVCRELGYVEAKSWTASSSYGKGEGPIWLDNLHCTGKEATLAACSSNGWGVTDCKHTEDVGVVCSDKRIPGFKFDNSLINQIENLNIQVEDIRIRAILSAYRKRTPVMEGYVEVKEGKTWKQICDKHWTAKNSRVVCGMFGFPGERTYNTKVYKMFASRRKQRYWPFSMDCTGTEAHISSCKLGPQVSLDPMKNVTCENGLPAVVSCVPGPVFSPDGPSRFRKAYKPEQPLVRLRGGASIGEGRVEVLKNGEWGTVCDDKWDLVSASVVCRELGFGSAKEAVTGSRLGQGIGPIHLNEIQCTGNEKSIIDCKFNAESQGCNHEEDAGVRCNIPAMGLQKKLRLNGGRNPYEGRVEVLVERNGSLVWGTVCGQNWGIVEAMVVCRQLGLGFASNAFQETWYWHGDVYANKVVMSGVKCSGTELSLAHCRHDGEDVACPQGGVQYGAGVACSETAPDLVLNAEMVQQTTYLEDRPMFMLQCAMEENCLSASAAQTNPTTGYRRLLRFSSQIHNNGQSDFRPKNGRHAWIWHDCHRHYHSMEVFTHYDLLNLNGTKVAEGHKASFCLEDTECEGDIQKNYECANFGDQGITMGCWDMYRHDIDCQWVDITDVPPGDYLFQVVINPNYEVAESDYSNNIMKCRSRYDGHRIWMYNCHIGKARDAGGSCPTFSRTQSQLPNLGKELGECSQHHISTFRTEATDTQAWMETEFLQPAPATERGWYRPRAGPAQTPRLFKGWSGGHWLILHVTSKMWASAICGCCLSGFSVKSWKLANHCYF</sequence>
<keyword evidence="25" id="KW-0325">Glycoprotein</keyword>
<dbReference type="PROSITE" id="PS00926">
    <property type="entry name" value="LYSYL_OXIDASE"/>
    <property type="match status" value="1"/>
</dbReference>
<dbReference type="GO" id="GO:1902455">
    <property type="term" value="P:negative regulation of stem cell population maintenance"/>
    <property type="evidence" value="ECO:0007669"/>
    <property type="project" value="Ensembl"/>
</dbReference>
<keyword evidence="10 30" id="KW-0964">Secreted</keyword>
<dbReference type="PANTHER" id="PTHR45817:SF1">
    <property type="entry name" value="LYSYL OXIDASE HOMOLOG 2"/>
    <property type="match status" value="1"/>
</dbReference>
<dbReference type="GO" id="GO:0043542">
    <property type="term" value="P:endothelial cell migration"/>
    <property type="evidence" value="ECO:0007669"/>
    <property type="project" value="Ensembl"/>
</dbReference>
<feature type="domain" description="SRCR" evidence="32">
    <location>
        <begin position="326"/>
        <end position="425"/>
    </location>
</feature>
<dbReference type="InterPro" id="IPR001695">
    <property type="entry name" value="Lysyl_oxidase"/>
</dbReference>
<evidence type="ECO:0000256" key="18">
    <source>
        <dbReference type="ARBA" id="ARBA00022853"/>
    </source>
</evidence>
<evidence type="ECO:0000256" key="28">
    <source>
        <dbReference type="ARBA" id="ARBA00047861"/>
    </source>
</evidence>
<dbReference type="Pfam" id="PF01186">
    <property type="entry name" value="Lysyl_oxidase"/>
    <property type="match status" value="1"/>
</dbReference>
<feature type="signal peptide" evidence="31">
    <location>
        <begin position="1"/>
        <end position="25"/>
    </location>
</feature>
<evidence type="ECO:0000256" key="26">
    <source>
        <dbReference type="ARBA" id="ARBA00023242"/>
    </source>
</evidence>
<feature type="disulfide bond" evidence="29">
    <location>
        <begin position="395"/>
        <end position="405"/>
    </location>
</feature>
<dbReference type="PROSITE" id="PS50287">
    <property type="entry name" value="SRCR_2"/>
    <property type="match status" value="4"/>
</dbReference>
<evidence type="ECO:0000256" key="13">
    <source>
        <dbReference type="ARBA" id="ARBA00022729"/>
    </source>
</evidence>
<keyword evidence="9" id="KW-0678">Repressor</keyword>
<keyword evidence="11" id="KW-0272">Extracellular matrix</keyword>
<keyword evidence="15 30" id="KW-0801">TPQ</keyword>
<keyword evidence="26" id="KW-0539">Nucleus</keyword>
<dbReference type="GO" id="GO:0005654">
    <property type="term" value="C:nucleoplasm"/>
    <property type="evidence" value="ECO:0007669"/>
    <property type="project" value="Ensembl"/>
</dbReference>
<evidence type="ECO:0000256" key="16">
    <source>
        <dbReference type="ARBA" id="ARBA00022824"/>
    </source>
</evidence>
<dbReference type="FunFam" id="3.10.250.10:FF:000008">
    <property type="entry name" value="Lysyl oxidase homolog 2"/>
    <property type="match status" value="1"/>
</dbReference>
<dbReference type="SMART" id="SM00202">
    <property type="entry name" value="SR"/>
    <property type="match status" value="4"/>
</dbReference>
<keyword evidence="34" id="KW-1185">Reference proteome</keyword>
<dbReference type="GO" id="GO:0005509">
    <property type="term" value="F:calcium ion binding"/>
    <property type="evidence" value="ECO:0007669"/>
    <property type="project" value="Ensembl"/>
</dbReference>
<gene>
    <name evidence="33" type="primary">LOXL2</name>
</gene>
<dbReference type="GO" id="GO:0005615">
    <property type="term" value="C:extracellular space"/>
    <property type="evidence" value="ECO:0007669"/>
    <property type="project" value="UniProtKB-UniRule"/>
</dbReference>
<dbReference type="GO" id="GO:0001666">
    <property type="term" value="P:response to hypoxia"/>
    <property type="evidence" value="ECO:0007669"/>
    <property type="project" value="Ensembl"/>
</dbReference>
<dbReference type="GO" id="GO:0032332">
    <property type="term" value="P:positive regulation of chondrocyte differentiation"/>
    <property type="evidence" value="ECO:0007669"/>
    <property type="project" value="Ensembl"/>
</dbReference>
<evidence type="ECO:0000256" key="30">
    <source>
        <dbReference type="RuleBase" id="RU367046"/>
    </source>
</evidence>
<dbReference type="GeneTree" id="ENSGT00940000155874"/>
<dbReference type="STRING" id="37293.ENSANAP00000006367"/>
<keyword evidence="12 30" id="KW-0479">Metal-binding</keyword>
<keyword evidence="17" id="KW-0106">Calcium</keyword>
<protein>
    <recommendedName>
        <fullName evidence="30">Lysyl oxidase homolog</fullName>
        <ecNumber evidence="30">1.4.3.13</ecNumber>
    </recommendedName>
</protein>
<evidence type="ECO:0000256" key="21">
    <source>
        <dbReference type="ARBA" id="ARBA00023008"/>
    </source>
</evidence>
<evidence type="ECO:0000256" key="6">
    <source>
        <dbReference type="ARBA" id="ARBA00007492"/>
    </source>
</evidence>
<dbReference type="Pfam" id="PF00530">
    <property type="entry name" value="SRCR"/>
    <property type="match status" value="4"/>
</dbReference>
<keyword evidence="14" id="KW-0677">Repeat</keyword>
<keyword evidence="13 31" id="KW-0732">Signal</keyword>
<evidence type="ECO:0000256" key="8">
    <source>
        <dbReference type="ARBA" id="ARBA00022477"/>
    </source>
</evidence>
<feature type="domain" description="SRCR" evidence="32">
    <location>
        <begin position="188"/>
        <end position="302"/>
    </location>
</feature>
<comment type="subcellular location">
    <subcellularLocation>
        <location evidence="4">Chromosome</location>
    </subcellularLocation>
    <subcellularLocation>
        <location evidence="3">Endoplasmic reticulum</location>
    </subcellularLocation>
    <subcellularLocation>
        <location evidence="2">Nucleus</location>
    </subcellularLocation>
    <subcellularLocation>
        <location evidence="5">Secreted</location>
        <location evidence="5">Extracellular space</location>
        <location evidence="5">Extracellular matrix</location>
        <location evidence="5">Basement membrane</location>
    </subcellularLocation>
</comment>
<dbReference type="GO" id="GO:0001935">
    <property type="term" value="P:endothelial cell proliferation"/>
    <property type="evidence" value="ECO:0007669"/>
    <property type="project" value="Ensembl"/>
</dbReference>
<keyword evidence="23 29" id="KW-1015">Disulfide bond</keyword>
<evidence type="ECO:0000256" key="9">
    <source>
        <dbReference type="ARBA" id="ARBA00022491"/>
    </source>
</evidence>
<organism evidence="33 34">
    <name type="scientific">Aotus nancymaae</name>
    <name type="common">Ma's night monkey</name>
    <dbReference type="NCBI Taxonomy" id="37293"/>
    <lineage>
        <taxon>Eukaryota</taxon>
        <taxon>Metazoa</taxon>
        <taxon>Chordata</taxon>
        <taxon>Craniata</taxon>
        <taxon>Vertebrata</taxon>
        <taxon>Euteleostomi</taxon>
        <taxon>Mammalia</taxon>
        <taxon>Eutheria</taxon>
        <taxon>Euarchontoglires</taxon>
        <taxon>Primates</taxon>
        <taxon>Haplorrhini</taxon>
        <taxon>Platyrrhini</taxon>
        <taxon>Aotidae</taxon>
        <taxon>Aotus</taxon>
    </lineage>
</organism>
<dbReference type="GO" id="GO:0030199">
    <property type="term" value="P:collagen fibril organization"/>
    <property type="evidence" value="ECO:0007669"/>
    <property type="project" value="Ensembl"/>
</dbReference>
<comment type="PTM">
    <text evidence="30">The lysine tyrosylquinone cross-link (LTQ) is generated by condensation of the epsilon-amino group of a lysine with a topaquinone produced by oxidation of tyrosine.</text>
</comment>
<reference evidence="33" key="2">
    <citation type="submission" date="2025-09" db="UniProtKB">
        <authorList>
            <consortium name="Ensembl"/>
        </authorList>
    </citation>
    <scope>IDENTIFICATION</scope>
</reference>
<dbReference type="GO" id="GO:0001837">
    <property type="term" value="P:epithelial to mesenchymal transition"/>
    <property type="evidence" value="ECO:0007669"/>
    <property type="project" value="Ensembl"/>
</dbReference>
<feature type="disulfide bond" evidence="29">
    <location>
        <begin position="265"/>
        <end position="275"/>
    </location>
</feature>
<keyword evidence="7" id="KW-0158">Chromosome</keyword>
<evidence type="ECO:0000256" key="17">
    <source>
        <dbReference type="ARBA" id="ARBA00022837"/>
    </source>
</evidence>
<evidence type="ECO:0000256" key="27">
    <source>
        <dbReference type="ARBA" id="ARBA00046895"/>
    </source>
</evidence>
<dbReference type="GO" id="GO:0046688">
    <property type="term" value="P:response to copper ion"/>
    <property type="evidence" value="ECO:0007669"/>
    <property type="project" value="Ensembl"/>
</dbReference>
<evidence type="ECO:0000256" key="3">
    <source>
        <dbReference type="ARBA" id="ARBA00004240"/>
    </source>
</evidence>
<keyword evidence="16" id="KW-0256">Endoplasmic reticulum</keyword>
<feature type="disulfide bond" evidence="29">
    <location>
        <begin position="84"/>
        <end position="148"/>
    </location>
</feature>
<accession>A0A2K5CC70</accession>
<evidence type="ECO:0000256" key="4">
    <source>
        <dbReference type="ARBA" id="ARBA00004286"/>
    </source>
</evidence>
<evidence type="ECO:0000313" key="34">
    <source>
        <dbReference type="Proteomes" id="UP000233020"/>
    </source>
</evidence>
<comment type="caution">
    <text evidence="29">Lacks conserved residue(s) required for the propagation of feature annotation.</text>
</comment>
<dbReference type="InterPro" id="IPR019828">
    <property type="entry name" value="Lysyl_oxidase_CS"/>
</dbReference>
<dbReference type="GO" id="GO:0070492">
    <property type="term" value="F:oligosaccharide binding"/>
    <property type="evidence" value="ECO:0007669"/>
    <property type="project" value="Ensembl"/>
</dbReference>
<feature type="disulfide bond" evidence="29">
    <location>
        <begin position="97"/>
        <end position="158"/>
    </location>
</feature>
<dbReference type="SUPFAM" id="SSF56487">
    <property type="entry name" value="SRCR-like"/>
    <property type="match status" value="4"/>
</dbReference>
<dbReference type="InterPro" id="IPR050912">
    <property type="entry name" value="LOX-like_protein"/>
</dbReference>
<feature type="disulfide bond" evidence="29">
    <location>
        <begin position="511"/>
        <end position="521"/>
    </location>
</feature>